<dbReference type="Proteomes" id="UP000191408">
    <property type="component" value="Unassembled WGS sequence"/>
</dbReference>
<dbReference type="EMBL" id="MDYM01000001">
    <property type="protein sequence ID" value="OQD71571.1"/>
    <property type="molecule type" value="Genomic_DNA"/>
</dbReference>
<keyword evidence="1" id="KW-0175">Coiled coil</keyword>
<keyword evidence="4" id="KW-1185">Reference proteome</keyword>
<dbReference type="AlphaFoldDB" id="A0A1V6P3M4"/>
<proteinExistence type="predicted"/>
<feature type="coiled-coil region" evidence="1">
    <location>
        <begin position="163"/>
        <end position="282"/>
    </location>
</feature>
<dbReference type="OrthoDB" id="4454461at2759"/>
<reference evidence="4" key="1">
    <citation type="journal article" date="2017" name="Nat. Microbiol.">
        <title>Global analysis of biosynthetic gene clusters reveals vast potential of secondary metabolite production in Penicillium species.</title>
        <authorList>
            <person name="Nielsen J.C."/>
            <person name="Grijseels S."/>
            <person name="Prigent S."/>
            <person name="Ji B."/>
            <person name="Dainat J."/>
            <person name="Nielsen K.F."/>
            <person name="Frisvad J.C."/>
            <person name="Workman M."/>
            <person name="Nielsen J."/>
        </authorList>
    </citation>
    <scope>NUCLEOTIDE SEQUENCE [LARGE SCALE GENOMIC DNA]</scope>
    <source>
        <strain evidence="4">IBT 4502</strain>
    </source>
</reference>
<protein>
    <submittedName>
        <fullName evidence="3">Uncharacterized protein</fullName>
    </submittedName>
</protein>
<evidence type="ECO:0000256" key="2">
    <source>
        <dbReference type="SAM" id="MobiDB-lite"/>
    </source>
</evidence>
<comment type="caution">
    <text evidence="3">The sequence shown here is derived from an EMBL/GenBank/DDBJ whole genome shotgun (WGS) entry which is preliminary data.</text>
</comment>
<evidence type="ECO:0000256" key="1">
    <source>
        <dbReference type="SAM" id="Coils"/>
    </source>
</evidence>
<accession>A0A1V6P3M4</accession>
<name>A0A1V6P3M4_PENPO</name>
<feature type="region of interest" description="Disordered" evidence="2">
    <location>
        <begin position="289"/>
        <end position="312"/>
    </location>
</feature>
<gene>
    <name evidence="3" type="ORF">PENPOL_c001G10174</name>
</gene>
<sequence>MFHNQPLDSKGDVQHLANHNCKCEMLLHTCTFNDNPIAQVQINVSFSFGCHDQSLRMRTRMLFDFTKSTPSQLENFWNTRDICVRENPGNNDYDQIRSLHPAATALSNQNAYLQQQMKATPAIPHELAGCGGKPDAAKIGHEELAKAKSAVKAEVETVRAQQREAAERAAKSAAEEASRLANELAAKEAQLGELQAANATIADGLRAKEEEHRKVIDDLEREEEELEDAAVDLADRGEQLHQQVKKIGGQQLSPESGLDVHLHQARDRVGNLERQVADLEAADITTAVSGNKPLSRPPDHRSPRIRVRTPKRSASIALREQVEVLTASAKALRSANSQLEIQVTDLQKVALDEADKTG</sequence>
<organism evidence="3 4">
    <name type="scientific">Penicillium polonicum</name>
    <dbReference type="NCBI Taxonomy" id="60169"/>
    <lineage>
        <taxon>Eukaryota</taxon>
        <taxon>Fungi</taxon>
        <taxon>Dikarya</taxon>
        <taxon>Ascomycota</taxon>
        <taxon>Pezizomycotina</taxon>
        <taxon>Eurotiomycetes</taxon>
        <taxon>Eurotiomycetidae</taxon>
        <taxon>Eurotiales</taxon>
        <taxon>Aspergillaceae</taxon>
        <taxon>Penicillium</taxon>
    </lineage>
</organism>
<evidence type="ECO:0000313" key="3">
    <source>
        <dbReference type="EMBL" id="OQD71571.1"/>
    </source>
</evidence>
<evidence type="ECO:0000313" key="4">
    <source>
        <dbReference type="Proteomes" id="UP000191408"/>
    </source>
</evidence>